<dbReference type="Pfam" id="PF07969">
    <property type="entry name" value="Amidohydro_3"/>
    <property type="match status" value="1"/>
</dbReference>
<dbReference type="SUPFAM" id="SSF51556">
    <property type="entry name" value="Metallo-dependent hydrolases"/>
    <property type="match status" value="1"/>
</dbReference>
<evidence type="ECO:0000259" key="1">
    <source>
        <dbReference type="Pfam" id="PF07969"/>
    </source>
</evidence>
<dbReference type="Gene3D" id="2.30.40.10">
    <property type="entry name" value="Urease, subunit C, domain 1"/>
    <property type="match status" value="1"/>
</dbReference>
<dbReference type="HOGENOM" id="CLU_031758_4_1_9"/>
<keyword evidence="3" id="KW-1185">Reference proteome</keyword>
<dbReference type="GO" id="GO:0016814">
    <property type="term" value="F:hydrolase activity, acting on carbon-nitrogen (but not peptide) bonds, in cyclic amidines"/>
    <property type="evidence" value="ECO:0007669"/>
    <property type="project" value="TreeGrafter"/>
</dbReference>
<dbReference type="InterPro" id="IPR032466">
    <property type="entry name" value="Metal_Hydrolase"/>
</dbReference>
<accession>R3TR50</accession>
<dbReference type="PANTHER" id="PTHR32027:SF9">
    <property type="entry name" value="BLL3847 PROTEIN"/>
    <property type="match status" value="1"/>
</dbReference>
<dbReference type="Proteomes" id="UP000013785">
    <property type="component" value="Unassembled WGS sequence"/>
</dbReference>
<dbReference type="AlphaFoldDB" id="R3TR50"/>
<dbReference type="CDD" id="cd01293">
    <property type="entry name" value="Bact_CD"/>
    <property type="match status" value="1"/>
</dbReference>
<dbReference type="STRING" id="154621.RV11_GL000254"/>
<comment type="caution">
    <text evidence="2">The sequence shown here is derived from an EMBL/GenBank/DDBJ whole genome shotgun (WGS) entry which is preliminary data.</text>
</comment>
<dbReference type="PATRIC" id="fig|1158610.3.peg.1616"/>
<dbReference type="SUPFAM" id="SSF51338">
    <property type="entry name" value="Composite domain of metallo-dependent hydrolases"/>
    <property type="match status" value="1"/>
</dbReference>
<dbReference type="EMBL" id="AJAT01000014">
    <property type="protein sequence ID" value="EOL43999.1"/>
    <property type="molecule type" value="Genomic_DNA"/>
</dbReference>
<dbReference type="InterPro" id="IPR011059">
    <property type="entry name" value="Metal-dep_hydrolase_composite"/>
</dbReference>
<reference evidence="2 3" key="1">
    <citation type="submission" date="2013-02" db="EMBL/GenBank/DDBJ databases">
        <title>The Genome Sequence of Enterococcus phoeniculicola BAA-412.</title>
        <authorList>
            <consortium name="The Broad Institute Genome Sequencing Platform"/>
            <consortium name="The Broad Institute Genome Sequencing Center for Infectious Disease"/>
            <person name="Earl A.M."/>
            <person name="Gilmore M.S."/>
            <person name="Lebreton F."/>
            <person name="Walker B."/>
            <person name="Young S.K."/>
            <person name="Zeng Q."/>
            <person name="Gargeya S."/>
            <person name="Fitzgerald M."/>
            <person name="Haas B."/>
            <person name="Abouelleil A."/>
            <person name="Alvarado L."/>
            <person name="Arachchi H.M."/>
            <person name="Berlin A.M."/>
            <person name="Chapman S.B."/>
            <person name="Dewar J."/>
            <person name="Goldberg J."/>
            <person name="Griggs A."/>
            <person name="Gujja S."/>
            <person name="Hansen M."/>
            <person name="Howarth C."/>
            <person name="Imamovic A."/>
            <person name="Larimer J."/>
            <person name="McCowan C."/>
            <person name="Murphy C."/>
            <person name="Neiman D."/>
            <person name="Pearson M."/>
            <person name="Priest M."/>
            <person name="Roberts A."/>
            <person name="Saif S."/>
            <person name="Shea T."/>
            <person name="Sisk P."/>
            <person name="Sykes S."/>
            <person name="Wortman J."/>
            <person name="Nusbaum C."/>
            <person name="Birren B."/>
        </authorList>
    </citation>
    <scope>NUCLEOTIDE SEQUENCE [LARGE SCALE GENOMIC DNA]</scope>
    <source>
        <strain evidence="2 3">ATCC BAA-412</strain>
    </source>
</reference>
<evidence type="ECO:0000313" key="3">
    <source>
        <dbReference type="Proteomes" id="UP000013785"/>
    </source>
</evidence>
<protein>
    <recommendedName>
        <fullName evidence="1">Amidohydrolase 3 domain-containing protein</fullName>
    </recommendedName>
</protein>
<dbReference type="NCBIfam" id="NF005312">
    <property type="entry name" value="PRK06846.1"/>
    <property type="match status" value="1"/>
</dbReference>
<dbReference type="InterPro" id="IPR013108">
    <property type="entry name" value="Amidohydro_3"/>
</dbReference>
<organism evidence="2 3">
    <name type="scientific">Enterococcus phoeniculicola ATCC BAA-412</name>
    <dbReference type="NCBI Taxonomy" id="1158610"/>
    <lineage>
        <taxon>Bacteria</taxon>
        <taxon>Bacillati</taxon>
        <taxon>Bacillota</taxon>
        <taxon>Bacilli</taxon>
        <taxon>Lactobacillales</taxon>
        <taxon>Enterococcaceae</taxon>
        <taxon>Enterococcus</taxon>
    </lineage>
</organism>
<name>R3TR50_9ENTE</name>
<dbReference type="PANTHER" id="PTHR32027">
    <property type="entry name" value="CYTOSINE DEAMINASE"/>
    <property type="match status" value="1"/>
</dbReference>
<dbReference type="InterPro" id="IPR052349">
    <property type="entry name" value="Metallo-hydrolase_Enzymes"/>
</dbReference>
<dbReference type="Gene3D" id="3.20.20.140">
    <property type="entry name" value="Metal-dependent hydrolases"/>
    <property type="match status" value="1"/>
</dbReference>
<dbReference type="OrthoDB" id="9815027at2"/>
<proteinExistence type="predicted"/>
<evidence type="ECO:0000313" key="2">
    <source>
        <dbReference type="EMBL" id="EOL43999.1"/>
    </source>
</evidence>
<sequence length="404" mass="44978">MTSTWIRNISIETEYLKEENYLYGSDTKKIDIQIEDGKILKICTHHSENMSGSDIDGTGLLILPTIKEMHCHLDKSKLGVPWRPVTPAKNLVERFTSEITELDALDLPIEARAKNLIETELAQGVTFFRSHIDVHPAVGQRYLEGVQRAISDYDASFDYELIAFPQHGLLRSNAYQEVDLALKNGATLIGGVDPYSLDGQVEKSLSQTFELAVKHHVPIDIHVHDRGEAGRKTFETILSYTKQSNWQEKVFVSHAFGLNDFVGEQRAEMFSSLANEGIGIISSIPISGGVPPLTELQKAGVKVAIGCDNIYDSWSPYGTGSVREKLNRYGEIFNQKTQEELTQILGLITGGKQTISEKNEGELWLKEGDAASFLLTNASCAAEFVARQTPIDYSFYRGKIVYQG</sequence>
<dbReference type="RefSeq" id="WP_010768292.1">
    <property type="nucleotide sequence ID" value="NZ_ASWE01000003.1"/>
</dbReference>
<dbReference type="eggNOG" id="COG0402">
    <property type="taxonomic scope" value="Bacteria"/>
</dbReference>
<feature type="domain" description="Amidohydrolase 3" evidence="1">
    <location>
        <begin position="173"/>
        <end position="402"/>
    </location>
</feature>
<gene>
    <name evidence="2" type="ORF">UC3_01629</name>
</gene>